<organism evidence="3">
    <name type="scientific">Rhodosorus marinus</name>
    <dbReference type="NCBI Taxonomy" id="101924"/>
    <lineage>
        <taxon>Eukaryota</taxon>
        <taxon>Rhodophyta</taxon>
        <taxon>Stylonematophyceae</taxon>
        <taxon>Stylonematales</taxon>
        <taxon>Stylonemataceae</taxon>
        <taxon>Rhodosorus</taxon>
    </lineage>
</organism>
<dbReference type="EMBL" id="HBHW01038150">
    <property type="protein sequence ID" value="CAE0061224.1"/>
    <property type="molecule type" value="Transcribed_RNA"/>
</dbReference>
<dbReference type="PANTHER" id="PTHR46651">
    <property type="entry name" value="POLYADENYLATE-BINDING PROTEIN-INTERACTING PROTEIN 7"/>
    <property type="match status" value="1"/>
</dbReference>
<gene>
    <name evidence="3" type="ORF">RMAR00112_LOCUS29290</name>
</gene>
<sequence>MENTEDELLRAIEMGDTDALASLMGGVAVASPSAEVDESKGLKMSKDSDGPSTTEHRKDDDVLLESPEEDGVEDDPIVRGILNSEDASFFDKEAYGAAVSAWRSSFPSLVNDARVEAPGEPGLDFASVAKERSLVDANPWVDPEDVAYILKECKYNVLDAKMFISECYTKPKGWSNIDDTAVPISTRSHASSASIRQTTGVEAWVETGESVSELYKRYREEASDLARLRNQCFAQAAAAASAGNGAAAHQQASKGRAYNLKMKEKHALAADAIFRSRNPQGIAGGQLDLHGLHVKEAIERLDLELEGATKHSTVRILTGSGHHSRGIHGAPRLKPAVGRYLRDSGYQYEEIADSNKYVGAYRVFL</sequence>
<evidence type="ECO:0000313" key="3">
    <source>
        <dbReference type="EMBL" id="CAE0061224.1"/>
    </source>
</evidence>
<dbReference type="InterPro" id="IPR002625">
    <property type="entry name" value="Smr_dom"/>
</dbReference>
<reference evidence="3" key="1">
    <citation type="submission" date="2021-01" db="EMBL/GenBank/DDBJ databases">
        <authorList>
            <person name="Corre E."/>
            <person name="Pelletier E."/>
            <person name="Niang G."/>
            <person name="Scheremetjew M."/>
            <person name="Finn R."/>
            <person name="Kale V."/>
            <person name="Holt S."/>
            <person name="Cochrane G."/>
            <person name="Meng A."/>
            <person name="Brown T."/>
            <person name="Cohen L."/>
        </authorList>
    </citation>
    <scope>NUCLEOTIDE SEQUENCE</scope>
    <source>
        <strain evidence="3">CCMP 769</strain>
    </source>
</reference>
<dbReference type="InterPro" id="IPR053242">
    <property type="entry name" value="PAM2-like_domain"/>
</dbReference>
<dbReference type="PANTHER" id="PTHR46651:SF1">
    <property type="entry name" value="SMALL MUTS RELATED FAMILY PROTEIN"/>
    <property type="match status" value="1"/>
</dbReference>
<dbReference type="SMART" id="SM01162">
    <property type="entry name" value="DUF1771"/>
    <property type="match status" value="1"/>
</dbReference>
<dbReference type="PROSITE" id="PS50828">
    <property type="entry name" value="SMR"/>
    <property type="match status" value="1"/>
</dbReference>
<dbReference type="InterPro" id="IPR036063">
    <property type="entry name" value="Smr_dom_sf"/>
</dbReference>
<feature type="domain" description="Smr" evidence="2">
    <location>
        <begin position="287"/>
        <end position="365"/>
    </location>
</feature>
<feature type="compositionally biased region" description="Acidic residues" evidence="1">
    <location>
        <begin position="62"/>
        <end position="75"/>
    </location>
</feature>
<evidence type="ECO:0000259" key="2">
    <source>
        <dbReference type="PROSITE" id="PS50828"/>
    </source>
</evidence>
<accession>A0A7S3EKS9</accession>
<dbReference type="AlphaFoldDB" id="A0A7S3EKS9"/>
<name>A0A7S3EKS9_9RHOD</name>
<proteinExistence type="predicted"/>
<dbReference type="SMART" id="SM00463">
    <property type="entry name" value="SMR"/>
    <property type="match status" value="1"/>
</dbReference>
<feature type="compositionally biased region" description="Basic and acidic residues" evidence="1">
    <location>
        <begin position="37"/>
        <end position="61"/>
    </location>
</feature>
<dbReference type="Gene3D" id="3.30.1370.110">
    <property type="match status" value="1"/>
</dbReference>
<dbReference type="Pfam" id="PF08590">
    <property type="entry name" value="DUF1771"/>
    <property type="match status" value="1"/>
</dbReference>
<dbReference type="SUPFAM" id="SSF160443">
    <property type="entry name" value="SMR domain-like"/>
    <property type="match status" value="1"/>
</dbReference>
<feature type="region of interest" description="Disordered" evidence="1">
    <location>
        <begin position="32"/>
        <end position="75"/>
    </location>
</feature>
<protein>
    <recommendedName>
        <fullName evidence="2">Smr domain-containing protein</fullName>
    </recommendedName>
</protein>
<dbReference type="InterPro" id="IPR013899">
    <property type="entry name" value="DUF1771"/>
</dbReference>
<dbReference type="Pfam" id="PF01713">
    <property type="entry name" value="Smr"/>
    <property type="match status" value="1"/>
</dbReference>
<evidence type="ECO:0000256" key="1">
    <source>
        <dbReference type="SAM" id="MobiDB-lite"/>
    </source>
</evidence>